<keyword evidence="6 7" id="KW-0472">Membrane</keyword>
<evidence type="ECO:0000256" key="5">
    <source>
        <dbReference type="ARBA" id="ARBA00022989"/>
    </source>
</evidence>
<gene>
    <name evidence="8" type="ORF">SAMN02745116_00220</name>
</gene>
<feature type="transmembrane region" description="Helical" evidence="7">
    <location>
        <begin position="190"/>
        <end position="213"/>
    </location>
</feature>
<evidence type="ECO:0000256" key="4">
    <source>
        <dbReference type="ARBA" id="ARBA00022692"/>
    </source>
</evidence>
<reference evidence="8 9" key="1">
    <citation type="submission" date="2017-02" db="EMBL/GenBank/DDBJ databases">
        <authorList>
            <person name="Peterson S.W."/>
        </authorList>
    </citation>
    <scope>NUCLEOTIDE SEQUENCE [LARGE SCALE GENOMIC DNA]</scope>
    <source>
        <strain evidence="8 9">ATCC BAA-1030</strain>
    </source>
</reference>
<feature type="transmembrane region" description="Helical" evidence="7">
    <location>
        <begin position="390"/>
        <end position="409"/>
    </location>
</feature>
<evidence type="ECO:0000256" key="3">
    <source>
        <dbReference type="ARBA" id="ARBA00022448"/>
    </source>
</evidence>
<dbReference type="NCBIfam" id="TIGR00801">
    <property type="entry name" value="ncs2"/>
    <property type="match status" value="1"/>
</dbReference>
<keyword evidence="9" id="KW-1185">Reference proteome</keyword>
<dbReference type="Pfam" id="PF00860">
    <property type="entry name" value="Xan_ur_permease"/>
    <property type="match status" value="1"/>
</dbReference>
<dbReference type="EMBL" id="FUXI01000002">
    <property type="protein sequence ID" value="SJZ40977.1"/>
    <property type="molecule type" value="Genomic_DNA"/>
</dbReference>
<accession>A0A1T4KF39</accession>
<dbReference type="PROSITE" id="PS01116">
    <property type="entry name" value="XANTH_URACIL_PERMASE"/>
    <property type="match status" value="1"/>
</dbReference>
<dbReference type="GO" id="GO:0005886">
    <property type="term" value="C:plasma membrane"/>
    <property type="evidence" value="ECO:0007669"/>
    <property type="project" value="TreeGrafter"/>
</dbReference>
<feature type="transmembrane region" description="Helical" evidence="7">
    <location>
        <begin position="356"/>
        <end position="378"/>
    </location>
</feature>
<keyword evidence="3" id="KW-0813">Transport</keyword>
<dbReference type="InterPro" id="IPR006043">
    <property type="entry name" value="NCS2"/>
</dbReference>
<dbReference type="PANTHER" id="PTHR42810:SF2">
    <property type="entry name" value="PURINE PERMEASE C1399.01C-RELATED"/>
    <property type="match status" value="1"/>
</dbReference>
<sequence>MENFRNNEAILDIHDKPSPLAWFGLSLQHLFAMFGATVLVPILVGIDPGIALMSSGLGTLAHLTVTKYKLPAYMGSSFAYIGAMQSLMNTLGEKEGLHAIQQGAVTGGLVYLIVALVVKSVGSAWIDKVLPPIVVGPIVMVIGLSLAGTAVSDSMYQMVDGKQVYSLTFLTIAMITVLSVIFFNMFTKGFISLIPILLGIIIGYVSAVVLGSVTGVEIVPFQTMVVDAPLFQAPNIEIPFVNYDFKLYPAAILTMAPIAFVTMTEHFGHVMVLNELTKRDFFKDPGLDRTLTGDGLAQVIAGFVGGPPVTSYGENIGVMAITRVHSVFVIAGAAGFAVVLSFVGKVSGLIRSIPTPVIGGVSFVLFGVIAAAGLKIIVQNKIDFDKKRNLLIASVILVVGIGNLILQFGPTENPFQVTGVAFATVLGIILNAILPEKARNE</sequence>
<evidence type="ECO:0000256" key="2">
    <source>
        <dbReference type="ARBA" id="ARBA00008821"/>
    </source>
</evidence>
<dbReference type="PANTHER" id="PTHR42810">
    <property type="entry name" value="PURINE PERMEASE C1399.01C-RELATED"/>
    <property type="match status" value="1"/>
</dbReference>
<keyword evidence="4 7" id="KW-0812">Transmembrane</keyword>
<name>A0A1T4KF39_9ENTE</name>
<dbReference type="RefSeq" id="WP_078806197.1">
    <property type="nucleotide sequence ID" value="NZ_FUXI01000002.1"/>
</dbReference>
<feature type="transmembrane region" description="Helical" evidence="7">
    <location>
        <begin position="247"/>
        <end position="273"/>
    </location>
</feature>
<evidence type="ECO:0000256" key="1">
    <source>
        <dbReference type="ARBA" id="ARBA00004141"/>
    </source>
</evidence>
<keyword evidence="5 7" id="KW-1133">Transmembrane helix</keyword>
<dbReference type="AlphaFoldDB" id="A0A1T4KF39"/>
<evidence type="ECO:0000256" key="7">
    <source>
        <dbReference type="SAM" id="Phobius"/>
    </source>
</evidence>
<feature type="transmembrane region" description="Helical" evidence="7">
    <location>
        <begin position="164"/>
        <end position="183"/>
    </location>
</feature>
<feature type="transmembrane region" description="Helical" evidence="7">
    <location>
        <begin position="130"/>
        <end position="152"/>
    </location>
</feature>
<dbReference type="InterPro" id="IPR006042">
    <property type="entry name" value="Xan_ur_permease"/>
</dbReference>
<comment type="subcellular location">
    <subcellularLocation>
        <location evidence="1">Membrane</location>
        <topology evidence="1">Multi-pass membrane protein</topology>
    </subcellularLocation>
</comment>
<evidence type="ECO:0000256" key="6">
    <source>
        <dbReference type="ARBA" id="ARBA00023136"/>
    </source>
</evidence>
<evidence type="ECO:0000313" key="9">
    <source>
        <dbReference type="Proteomes" id="UP000190328"/>
    </source>
</evidence>
<organism evidence="8 9">
    <name type="scientific">Pilibacter termitis</name>
    <dbReference type="NCBI Taxonomy" id="263852"/>
    <lineage>
        <taxon>Bacteria</taxon>
        <taxon>Bacillati</taxon>
        <taxon>Bacillota</taxon>
        <taxon>Bacilli</taxon>
        <taxon>Lactobacillales</taxon>
        <taxon>Enterococcaceae</taxon>
        <taxon>Pilibacter</taxon>
    </lineage>
</organism>
<dbReference type="GO" id="GO:0042907">
    <property type="term" value="F:xanthine transmembrane transporter activity"/>
    <property type="evidence" value="ECO:0007669"/>
    <property type="project" value="TreeGrafter"/>
</dbReference>
<dbReference type="Proteomes" id="UP000190328">
    <property type="component" value="Unassembled WGS sequence"/>
</dbReference>
<feature type="transmembrane region" description="Helical" evidence="7">
    <location>
        <begin position="415"/>
        <end position="434"/>
    </location>
</feature>
<dbReference type="OrthoDB" id="9779092at2"/>
<comment type="similarity">
    <text evidence="2">Belongs to the nucleobase:cation symporter-2 (NCS2) (TC 2.A.40) family.</text>
</comment>
<feature type="transmembrane region" description="Helical" evidence="7">
    <location>
        <begin position="20"/>
        <end position="44"/>
    </location>
</feature>
<feature type="transmembrane region" description="Helical" evidence="7">
    <location>
        <begin position="324"/>
        <end position="344"/>
    </location>
</feature>
<protein>
    <submittedName>
        <fullName evidence="8">Uracil permease</fullName>
    </submittedName>
</protein>
<dbReference type="STRING" id="263852.SAMN02745116_00220"/>
<proteinExistence type="inferred from homology"/>
<evidence type="ECO:0000313" key="8">
    <source>
        <dbReference type="EMBL" id="SJZ40977.1"/>
    </source>
</evidence>
<feature type="transmembrane region" description="Helical" evidence="7">
    <location>
        <begin position="100"/>
        <end position="118"/>
    </location>
</feature>